<dbReference type="AlphaFoldDB" id="A0AA43QVD0"/>
<dbReference type="Gene3D" id="3.40.50.300">
    <property type="entry name" value="P-loop containing nucleotide triphosphate hydrolases"/>
    <property type="match status" value="1"/>
</dbReference>
<protein>
    <recommendedName>
        <fullName evidence="2">AAA+ ATPase domain-containing protein</fullName>
    </recommendedName>
</protein>
<dbReference type="CDD" id="cd19481">
    <property type="entry name" value="RecA-like_protease"/>
    <property type="match status" value="1"/>
</dbReference>
<dbReference type="SMART" id="SM00382">
    <property type="entry name" value="AAA"/>
    <property type="match status" value="1"/>
</dbReference>
<dbReference type="GO" id="GO:0016887">
    <property type="term" value="F:ATP hydrolysis activity"/>
    <property type="evidence" value="ECO:0007669"/>
    <property type="project" value="InterPro"/>
</dbReference>
<dbReference type="Pfam" id="PF00004">
    <property type="entry name" value="AAA"/>
    <property type="match status" value="1"/>
</dbReference>
<name>A0AA43QVD0_9LECA</name>
<dbReference type="EMBL" id="JAPUFD010000024">
    <property type="protein sequence ID" value="MDI1493240.1"/>
    <property type="molecule type" value="Genomic_DNA"/>
</dbReference>
<feature type="region of interest" description="Disordered" evidence="1">
    <location>
        <begin position="13"/>
        <end position="43"/>
    </location>
</feature>
<dbReference type="PANTHER" id="PTHR46411:SF3">
    <property type="entry name" value="AAA+ ATPASE DOMAIN-CONTAINING PROTEIN"/>
    <property type="match status" value="1"/>
</dbReference>
<evidence type="ECO:0000256" key="1">
    <source>
        <dbReference type="SAM" id="MobiDB-lite"/>
    </source>
</evidence>
<dbReference type="InterPro" id="IPR027417">
    <property type="entry name" value="P-loop_NTPase"/>
</dbReference>
<evidence type="ECO:0000313" key="4">
    <source>
        <dbReference type="Proteomes" id="UP001161017"/>
    </source>
</evidence>
<dbReference type="InterPro" id="IPR003959">
    <property type="entry name" value="ATPase_AAA_core"/>
</dbReference>
<evidence type="ECO:0000259" key="2">
    <source>
        <dbReference type="SMART" id="SM00382"/>
    </source>
</evidence>
<accession>A0AA43QVD0</accession>
<feature type="compositionally biased region" description="Basic and acidic residues" evidence="1">
    <location>
        <begin position="13"/>
        <end position="34"/>
    </location>
</feature>
<dbReference type="Proteomes" id="UP001161017">
    <property type="component" value="Unassembled WGS sequence"/>
</dbReference>
<sequence length="344" mass="39853">MVDLDTYLKHHPDALPRHEERRDNANEKLFERRPFPSTSTKIPGFSLNPADIFQTYPQPSGKKISDSQAMITTPYVYGFAFMRKIWGEFSVDDVEDIDWDQSCFEKLALQSDIKDILQRLVHLHEDSRRGFEDIVSRKGVGRAILLHGPPGSGKTLTAETIAERVQKPLYCVTSGELGTDVTKAEKNLEQIFELAQTWKAVLLIDEADVFLAKRTGMEMERNAFVSIFLRKLEYYQGIMILTTNRHEDFDEAFESRIHLAIHYDIPDTQQRIIIWRNLLNKFQNQYFDDEMIRRLAERYETNGRAINNLFSTALALVGSGAAVKEEDIERLYNMQWAKRRTLPT</sequence>
<comment type="caution">
    <text evidence="3">The sequence shown here is derived from an EMBL/GenBank/DDBJ whole genome shotgun (WGS) entry which is preliminary data.</text>
</comment>
<reference evidence="3" key="1">
    <citation type="journal article" date="2023" name="Genome Biol. Evol.">
        <title>First Whole Genome Sequence and Flow Cytometry Genome Size Data for the Lichen-Forming Fungus Ramalina farinacea (Ascomycota).</title>
        <authorList>
            <person name="Llewellyn T."/>
            <person name="Mian S."/>
            <person name="Hill R."/>
            <person name="Leitch I.J."/>
            <person name="Gaya E."/>
        </authorList>
    </citation>
    <scope>NUCLEOTIDE SEQUENCE</scope>
    <source>
        <strain evidence="3">LIQ254RAFAR</strain>
    </source>
</reference>
<gene>
    <name evidence="3" type="ORF">OHK93_005028</name>
</gene>
<dbReference type="InterPro" id="IPR003593">
    <property type="entry name" value="AAA+_ATPase"/>
</dbReference>
<organism evidence="3 4">
    <name type="scientific">Ramalina farinacea</name>
    <dbReference type="NCBI Taxonomy" id="258253"/>
    <lineage>
        <taxon>Eukaryota</taxon>
        <taxon>Fungi</taxon>
        <taxon>Dikarya</taxon>
        <taxon>Ascomycota</taxon>
        <taxon>Pezizomycotina</taxon>
        <taxon>Lecanoromycetes</taxon>
        <taxon>OSLEUM clade</taxon>
        <taxon>Lecanoromycetidae</taxon>
        <taxon>Lecanorales</taxon>
        <taxon>Lecanorineae</taxon>
        <taxon>Ramalinaceae</taxon>
        <taxon>Ramalina</taxon>
    </lineage>
</organism>
<dbReference type="GO" id="GO:0005524">
    <property type="term" value="F:ATP binding"/>
    <property type="evidence" value="ECO:0007669"/>
    <property type="project" value="InterPro"/>
</dbReference>
<keyword evidence="4" id="KW-1185">Reference proteome</keyword>
<dbReference type="PANTHER" id="PTHR46411">
    <property type="entry name" value="FAMILY ATPASE, PUTATIVE-RELATED"/>
    <property type="match status" value="1"/>
</dbReference>
<dbReference type="SUPFAM" id="SSF52540">
    <property type="entry name" value="P-loop containing nucleoside triphosphate hydrolases"/>
    <property type="match status" value="1"/>
</dbReference>
<evidence type="ECO:0000313" key="3">
    <source>
        <dbReference type="EMBL" id="MDI1493240.1"/>
    </source>
</evidence>
<feature type="domain" description="AAA+ ATPase" evidence="2">
    <location>
        <begin position="140"/>
        <end position="267"/>
    </location>
</feature>
<proteinExistence type="predicted"/>